<dbReference type="Proteomes" id="UP000250222">
    <property type="component" value="Unassembled WGS sequence"/>
</dbReference>
<dbReference type="RefSeq" id="WP_110851836.1">
    <property type="nucleotide sequence ID" value="NZ_QKLZ01000003.1"/>
</dbReference>
<dbReference type="OrthoDB" id="6048299at2"/>
<name>A0A2Y9ABS6_9MICO</name>
<feature type="compositionally biased region" description="Gly residues" evidence="1">
    <location>
        <begin position="233"/>
        <end position="242"/>
    </location>
</feature>
<dbReference type="InterPro" id="IPR016031">
    <property type="entry name" value="Trp_RNA-bd_attenuator-like_dom"/>
</dbReference>
<accession>A0A2Y9ABS6</accession>
<proteinExistence type="predicted"/>
<gene>
    <name evidence="2" type="ORF">SAMN05216184_103182</name>
</gene>
<dbReference type="EMBL" id="UETB01000003">
    <property type="protein sequence ID" value="SSA39999.1"/>
    <property type="molecule type" value="Genomic_DNA"/>
</dbReference>
<evidence type="ECO:0000256" key="1">
    <source>
        <dbReference type="SAM" id="MobiDB-lite"/>
    </source>
</evidence>
<organism evidence="2 3">
    <name type="scientific">Georgenia satyanarayanai</name>
    <dbReference type="NCBI Taxonomy" id="860221"/>
    <lineage>
        <taxon>Bacteria</taxon>
        <taxon>Bacillati</taxon>
        <taxon>Actinomycetota</taxon>
        <taxon>Actinomycetes</taxon>
        <taxon>Micrococcales</taxon>
        <taxon>Bogoriellaceae</taxon>
        <taxon>Georgenia</taxon>
    </lineage>
</organism>
<reference evidence="2 3" key="1">
    <citation type="submission" date="2016-10" db="EMBL/GenBank/DDBJ databases">
        <authorList>
            <person name="Cai Z."/>
        </authorList>
    </citation>
    <scope>NUCLEOTIDE SEQUENCE [LARGE SCALE GENOMIC DNA]</scope>
    <source>
        <strain evidence="2 3">CGMCC 1.10826</strain>
    </source>
</reference>
<dbReference type="AlphaFoldDB" id="A0A2Y9ABS6"/>
<dbReference type="InterPro" id="IPR002838">
    <property type="entry name" value="AIM24"/>
</dbReference>
<evidence type="ECO:0000313" key="3">
    <source>
        <dbReference type="Proteomes" id="UP000250222"/>
    </source>
</evidence>
<dbReference type="Gene3D" id="3.60.160.10">
    <property type="entry name" value="Mitochondrial biogenesis AIM24"/>
    <property type="match status" value="1"/>
</dbReference>
<feature type="region of interest" description="Disordered" evidence="1">
    <location>
        <begin position="222"/>
        <end position="242"/>
    </location>
</feature>
<dbReference type="PANTHER" id="PTHR38074">
    <property type="entry name" value="ALTERED INHERITANCE OF MITOCHONDRIA PROTEIN 24, MITOCHONDRIAL"/>
    <property type="match status" value="1"/>
</dbReference>
<dbReference type="PANTHER" id="PTHR38074:SF1">
    <property type="entry name" value="ALTERED INHERITANCE OF MITOCHONDRIA PROTEIN 24, MITOCHONDRIAL"/>
    <property type="match status" value="1"/>
</dbReference>
<dbReference type="Pfam" id="PF01987">
    <property type="entry name" value="AIM24"/>
    <property type="match status" value="1"/>
</dbReference>
<dbReference type="SUPFAM" id="SSF51219">
    <property type="entry name" value="TRAP-like"/>
    <property type="match status" value="1"/>
</dbReference>
<evidence type="ECO:0000313" key="2">
    <source>
        <dbReference type="EMBL" id="SSA39999.1"/>
    </source>
</evidence>
<keyword evidence="3" id="KW-1185">Reference proteome</keyword>
<dbReference type="InterPro" id="IPR036983">
    <property type="entry name" value="AIM24_sf"/>
</dbReference>
<sequence>MPIHGTLFSDFQETAAREPFVLQNKKLLKVQMGYGPVWAKSGSMVAYQGDVHFQNKGSGGLGRIVKSAMTGEGVSMMECTGQGELFVADGAADVQVFYLENDMVSVNGASVLAFSSSIEWDIHRLQARGAAMTGGLYNVSLRGTGYVAVTTQGEPVALDVASAPTFADAQAVVLWTGGVSADIRVDTGGLSSIVRGGTGETFQMAFGGQGYVIVQPSETVVSGGHQENRTKSSGGGLGGLFG</sequence>
<protein>
    <submittedName>
        <fullName evidence="2">Uncharacterized conserved protein, AIM24 family</fullName>
    </submittedName>
</protein>